<reference evidence="3 4" key="2">
    <citation type="submission" date="2020-03" db="EMBL/GenBank/DDBJ databases">
        <authorList>
            <person name="Ichikawa N."/>
            <person name="Kimura A."/>
            <person name="Kitahashi Y."/>
            <person name="Uohara A."/>
        </authorList>
    </citation>
    <scope>NUCLEOTIDE SEQUENCE [LARGE SCALE GENOMIC DNA]</scope>
    <source>
        <strain evidence="3 4">NBRC 107702</strain>
    </source>
</reference>
<dbReference type="GO" id="GO:0016491">
    <property type="term" value="F:oxidoreductase activity"/>
    <property type="evidence" value="ECO:0007669"/>
    <property type="project" value="UniProtKB-KW"/>
</dbReference>
<evidence type="ECO:0000313" key="4">
    <source>
        <dbReference type="Proteomes" id="UP000502508"/>
    </source>
</evidence>
<dbReference type="AlphaFoldDB" id="A0A6F8Y4H5"/>
<dbReference type="SUPFAM" id="SSF89733">
    <property type="entry name" value="L-sulfolactate dehydrogenase-like"/>
    <property type="match status" value="1"/>
</dbReference>
<name>A0A6F8Y4H5_9ACTN</name>
<evidence type="ECO:0000256" key="1">
    <source>
        <dbReference type="ARBA" id="ARBA00006056"/>
    </source>
</evidence>
<keyword evidence="2" id="KW-0560">Oxidoreductase</keyword>
<reference evidence="3 4" key="1">
    <citation type="submission" date="2020-03" db="EMBL/GenBank/DDBJ databases">
        <title>Whole genome shotgun sequence of Phytohabitans flavus NBRC 107702.</title>
        <authorList>
            <person name="Komaki H."/>
            <person name="Tamura T."/>
        </authorList>
    </citation>
    <scope>NUCLEOTIDE SEQUENCE [LARGE SCALE GENOMIC DNA]</scope>
    <source>
        <strain evidence="3 4">NBRC 107702</strain>
    </source>
</reference>
<dbReference type="Gene3D" id="1.10.1530.10">
    <property type="match status" value="1"/>
</dbReference>
<accession>A0A6F8Y4H5</accession>
<evidence type="ECO:0000313" key="3">
    <source>
        <dbReference type="EMBL" id="BCB80960.1"/>
    </source>
</evidence>
<dbReference type="InterPro" id="IPR043144">
    <property type="entry name" value="Mal/L-sulf/L-lact_DH-like_ah"/>
</dbReference>
<sequence>MFRPVERGCPEGYMTVIHAHDLVAIATKVLLAAGTPRSGAEAVAAALVEADLAGQEAYGVRRLTPYVEMITAGAIDPKAVPRLGGVRAAAAVVDGRRGFGELAARAAVEHVRRLARQYGVASATVGNCGDVGRLGGYVRTLAAEGAMGVALCRGRPLAWAAPRAAGRPPLVAEVDADAGLTFMIELVGGLLTEPGQATREATGGTVIVAIDVAAFRPVDEFRQHAERFCALLTAAATPVAVPGEAEAATRASRVRDGIPMDDDVWSELAALPGGPARI</sequence>
<dbReference type="InterPro" id="IPR036111">
    <property type="entry name" value="Mal/L-sulfo/L-lacto_DH-like_sf"/>
</dbReference>
<keyword evidence="4" id="KW-1185">Reference proteome</keyword>
<comment type="similarity">
    <text evidence="1">Belongs to the LDH2/MDH2 oxidoreductase family.</text>
</comment>
<organism evidence="3 4">
    <name type="scientific">Phytohabitans flavus</name>
    <dbReference type="NCBI Taxonomy" id="1076124"/>
    <lineage>
        <taxon>Bacteria</taxon>
        <taxon>Bacillati</taxon>
        <taxon>Actinomycetota</taxon>
        <taxon>Actinomycetes</taxon>
        <taxon>Micromonosporales</taxon>
        <taxon>Micromonosporaceae</taxon>
    </lineage>
</organism>
<dbReference type="Proteomes" id="UP000502508">
    <property type="component" value="Chromosome"/>
</dbReference>
<dbReference type="EMBL" id="AP022870">
    <property type="protein sequence ID" value="BCB80960.1"/>
    <property type="molecule type" value="Genomic_DNA"/>
</dbReference>
<evidence type="ECO:0008006" key="5">
    <source>
        <dbReference type="Google" id="ProtNLM"/>
    </source>
</evidence>
<dbReference type="InterPro" id="IPR043143">
    <property type="entry name" value="Mal/L-sulf/L-lact_DH-like_NADP"/>
</dbReference>
<dbReference type="InterPro" id="IPR003767">
    <property type="entry name" value="Malate/L-lactate_DH-like"/>
</dbReference>
<dbReference type="Gene3D" id="3.30.1370.60">
    <property type="entry name" value="Hypothetical oxidoreductase yiak, domain 2"/>
    <property type="match status" value="1"/>
</dbReference>
<gene>
    <name evidence="3" type="ORF">Pflav_073700</name>
</gene>
<dbReference type="PANTHER" id="PTHR11091">
    <property type="entry name" value="OXIDOREDUCTASE-RELATED"/>
    <property type="match status" value="1"/>
</dbReference>
<dbReference type="Pfam" id="PF02615">
    <property type="entry name" value="Ldh_2"/>
    <property type="match status" value="2"/>
</dbReference>
<evidence type="ECO:0000256" key="2">
    <source>
        <dbReference type="ARBA" id="ARBA00023002"/>
    </source>
</evidence>
<protein>
    <recommendedName>
        <fullName evidence="5">Ldh family oxidoreductase</fullName>
    </recommendedName>
</protein>
<dbReference type="PANTHER" id="PTHR11091:SF0">
    <property type="entry name" value="MALATE DEHYDROGENASE"/>
    <property type="match status" value="1"/>
</dbReference>
<dbReference type="KEGG" id="pfla:Pflav_073700"/>
<proteinExistence type="inferred from homology"/>